<feature type="region of interest" description="Disordered" evidence="1">
    <location>
        <begin position="1"/>
        <end position="80"/>
    </location>
</feature>
<organism evidence="2 3">
    <name type="scientific">Monoraphidium neglectum</name>
    <dbReference type="NCBI Taxonomy" id="145388"/>
    <lineage>
        <taxon>Eukaryota</taxon>
        <taxon>Viridiplantae</taxon>
        <taxon>Chlorophyta</taxon>
        <taxon>core chlorophytes</taxon>
        <taxon>Chlorophyceae</taxon>
        <taxon>CS clade</taxon>
        <taxon>Sphaeropleales</taxon>
        <taxon>Selenastraceae</taxon>
        <taxon>Monoraphidium</taxon>
    </lineage>
</organism>
<keyword evidence="3" id="KW-1185">Reference proteome</keyword>
<accession>A0A0D2L7W9</accession>
<dbReference type="AlphaFoldDB" id="A0A0D2L7W9"/>
<proteinExistence type="predicted"/>
<dbReference type="OrthoDB" id="430522at2759"/>
<gene>
    <name evidence="2" type="ORF">MNEG_5005</name>
</gene>
<evidence type="ECO:0000256" key="1">
    <source>
        <dbReference type="SAM" id="MobiDB-lite"/>
    </source>
</evidence>
<sequence>MGRSSGGKKRKGSVLSPLALSRAAATHSNGGSATRSGGGGHRHSRAYDGGSGTGKHAAKLGPGKKSSGKATRGSEKARPGPAFDLAEWLDDFEAVSAAVSRHGDLEALLNAGGGITKIRGFLPPAAAAGLLALLRRVPPPAWRATEAARDYAANNISHAFDSTKRGGGDGEVDEQLAKAFRVMSLLRPGELFTFSAARYARGHHIEPHDDRAYTNVRRAARSTAWGRARRGVGAAQRC</sequence>
<dbReference type="EMBL" id="KK100943">
    <property type="protein sequence ID" value="KIZ02959.1"/>
    <property type="molecule type" value="Genomic_DNA"/>
</dbReference>
<dbReference type="KEGG" id="mng:MNEG_5005"/>
<evidence type="ECO:0000313" key="3">
    <source>
        <dbReference type="Proteomes" id="UP000054498"/>
    </source>
</evidence>
<protein>
    <submittedName>
        <fullName evidence="2">Uncharacterized protein</fullName>
    </submittedName>
</protein>
<dbReference type="GeneID" id="25737882"/>
<evidence type="ECO:0000313" key="2">
    <source>
        <dbReference type="EMBL" id="KIZ02959.1"/>
    </source>
</evidence>
<dbReference type="STRING" id="145388.A0A0D2L7W9"/>
<name>A0A0D2L7W9_9CHLO</name>
<feature type="compositionally biased region" description="Basic residues" evidence="1">
    <location>
        <begin position="1"/>
        <end position="12"/>
    </location>
</feature>
<dbReference type="Proteomes" id="UP000054498">
    <property type="component" value="Unassembled WGS sequence"/>
</dbReference>
<reference evidence="2 3" key="1">
    <citation type="journal article" date="2013" name="BMC Genomics">
        <title>Reconstruction of the lipid metabolism for the microalga Monoraphidium neglectum from its genome sequence reveals characteristics suitable for biofuel production.</title>
        <authorList>
            <person name="Bogen C."/>
            <person name="Al-Dilaimi A."/>
            <person name="Albersmeier A."/>
            <person name="Wichmann J."/>
            <person name="Grundmann M."/>
            <person name="Rupp O."/>
            <person name="Lauersen K.J."/>
            <person name="Blifernez-Klassen O."/>
            <person name="Kalinowski J."/>
            <person name="Goesmann A."/>
            <person name="Mussgnug J.H."/>
            <person name="Kruse O."/>
        </authorList>
    </citation>
    <scope>NUCLEOTIDE SEQUENCE [LARGE SCALE GENOMIC DNA]</scope>
    <source>
        <strain evidence="2 3">SAG 48.87</strain>
    </source>
</reference>
<dbReference type="RefSeq" id="XP_013901978.1">
    <property type="nucleotide sequence ID" value="XM_014046524.1"/>
</dbReference>